<accession>A0A0E3LPF7</accession>
<gene>
    <name evidence="1" type="ORF">MSBRM_3443</name>
</gene>
<evidence type="ECO:0000313" key="2">
    <source>
        <dbReference type="Proteomes" id="UP000033033"/>
    </source>
</evidence>
<proteinExistence type="predicted"/>
<dbReference type="PATRIC" id="fig|1434108.4.peg.4339"/>
<dbReference type="InterPro" id="IPR050789">
    <property type="entry name" value="Diverse_Enzym_Activities"/>
</dbReference>
<dbReference type="Proteomes" id="UP000033033">
    <property type="component" value="Chromosome"/>
</dbReference>
<dbReference type="InterPro" id="IPR012338">
    <property type="entry name" value="Beta-lactam/transpept-like"/>
</dbReference>
<dbReference type="EMBL" id="CP009528">
    <property type="protein sequence ID" value="AKB56441.1"/>
    <property type="molecule type" value="Genomic_DNA"/>
</dbReference>
<protein>
    <submittedName>
        <fullName evidence="1">Beta-lactamase class C and other penicillin binding protein</fullName>
    </submittedName>
</protein>
<dbReference type="PANTHER" id="PTHR43283:SF7">
    <property type="entry name" value="BETA-LACTAMASE-RELATED DOMAIN-CONTAINING PROTEIN"/>
    <property type="match status" value="1"/>
</dbReference>
<dbReference type="SUPFAM" id="SSF56601">
    <property type="entry name" value="beta-lactamase/transpeptidase-like"/>
    <property type="match status" value="1"/>
</dbReference>
<dbReference type="AlphaFoldDB" id="A0A0E3LPF7"/>
<name>A0A0E3LPF7_METBA</name>
<dbReference type="KEGG" id="mby:MSBRM_3443"/>
<organism evidence="1 2">
    <name type="scientific">Methanosarcina barkeri MS</name>
    <dbReference type="NCBI Taxonomy" id="1434108"/>
    <lineage>
        <taxon>Archaea</taxon>
        <taxon>Methanobacteriati</taxon>
        <taxon>Methanobacteriota</taxon>
        <taxon>Stenosarchaea group</taxon>
        <taxon>Methanomicrobia</taxon>
        <taxon>Methanosarcinales</taxon>
        <taxon>Methanosarcinaceae</taxon>
        <taxon>Methanosarcina</taxon>
    </lineage>
</organism>
<keyword evidence="2" id="KW-1185">Reference proteome</keyword>
<dbReference type="PANTHER" id="PTHR43283">
    <property type="entry name" value="BETA-LACTAMASE-RELATED"/>
    <property type="match status" value="1"/>
</dbReference>
<evidence type="ECO:0000313" key="1">
    <source>
        <dbReference type="EMBL" id="AKB56441.1"/>
    </source>
</evidence>
<dbReference type="HOGENOM" id="CLU_136043_0_0_2"/>
<dbReference type="STRING" id="1434108.MSBRM_3443"/>
<reference evidence="1 2" key="1">
    <citation type="submission" date="2014-07" db="EMBL/GenBank/DDBJ databases">
        <title>Methanogenic archaea and the global carbon cycle.</title>
        <authorList>
            <person name="Henriksen J.R."/>
            <person name="Luke J."/>
            <person name="Reinhart S."/>
            <person name="Benedict M.N."/>
            <person name="Youngblut N.D."/>
            <person name="Metcalf M.E."/>
            <person name="Whitaker R.J."/>
            <person name="Metcalf W.W."/>
        </authorList>
    </citation>
    <scope>NUCLEOTIDE SEQUENCE [LARGE SCALE GENOMIC DNA]</scope>
    <source>
        <strain evidence="1 2">MS</strain>
    </source>
</reference>
<dbReference type="Gene3D" id="3.40.710.10">
    <property type="entry name" value="DD-peptidase/beta-lactamase superfamily"/>
    <property type="match status" value="1"/>
</dbReference>
<sequence>MKEIPDHEMKAFGFEDLFGKNVKGWVKDPNGNSTGGWGLKLTPRDMARFGFLYLNHGIWDNNQIISGTWIDESTAMNLNKYGYLWWLREEDGVFAYLALGDGGNVICCIPEKDLVIAIASEFIINPLDRWKLIKECIIPATLD</sequence>